<dbReference type="SUPFAM" id="SSF48452">
    <property type="entry name" value="TPR-like"/>
    <property type="match status" value="1"/>
</dbReference>
<dbReference type="Proteomes" id="UP001169862">
    <property type="component" value="Unassembled WGS sequence"/>
</dbReference>
<dbReference type="InterPro" id="IPR011990">
    <property type="entry name" value="TPR-like_helical_dom_sf"/>
</dbReference>
<evidence type="ECO:0000256" key="1">
    <source>
        <dbReference type="PROSITE-ProRule" id="PRU00339"/>
    </source>
</evidence>
<comment type="caution">
    <text evidence="3">The sequence shown here is derived from an EMBL/GenBank/DDBJ whole genome shotgun (WGS) entry which is preliminary data.</text>
</comment>
<dbReference type="AlphaFoldDB" id="A0AAW7XLE9"/>
<keyword evidence="2" id="KW-0732">Signal</keyword>
<dbReference type="EMBL" id="JAUOPG010000008">
    <property type="protein sequence ID" value="MDO6454482.1"/>
    <property type="molecule type" value="Genomic_DNA"/>
</dbReference>
<evidence type="ECO:0000256" key="2">
    <source>
        <dbReference type="SAM" id="SignalP"/>
    </source>
</evidence>
<evidence type="ECO:0000313" key="3">
    <source>
        <dbReference type="EMBL" id="MDO6454482.1"/>
    </source>
</evidence>
<proteinExistence type="predicted"/>
<sequence>MKFHILKSITLISTLAFLAQHAYANKAPWVGYDLSGSPCRGVTPNLGPFDYTKAYLHETELSLVQAAHFNSNVELLIKGAKQKGNMLGDIHYTLKAFPNHHRALNTVINYRMKNGPYSNNKGIKQPECYFLRAINFAPKDDMSMMLYGLYLHKVNKLVDAEEMYKKALKINPNNLQAMYNYGLLALELGNLEQAKGFAKKVYAKGFVLKGLQRRIDNY</sequence>
<feature type="chain" id="PRO_5043947716" evidence="2">
    <location>
        <begin position="25"/>
        <end position="218"/>
    </location>
</feature>
<gene>
    <name evidence="3" type="ORF">Q4490_12980</name>
</gene>
<evidence type="ECO:0000313" key="4">
    <source>
        <dbReference type="Proteomes" id="UP001169862"/>
    </source>
</evidence>
<dbReference type="Pfam" id="PF13431">
    <property type="entry name" value="TPR_17"/>
    <property type="match status" value="1"/>
</dbReference>
<accession>A0AAW7XLE9</accession>
<organism evidence="3 4">
    <name type="scientific">Neptunomonas phycophila</name>
    <dbReference type="NCBI Taxonomy" id="1572645"/>
    <lineage>
        <taxon>Bacteria</taxon>
        <taxon>Pseudomonadati</taxon>
        <taxon>Pseudomonadota</taxon>
        <taxon>Gammaproteobacteria</taxon>
        <taxon>Oceanospirillales</taxon>
        <taxon>Oceanospirillaceae</taxon>
        <taxon>Neptunomonas</taxon>
    </lineage>
</organism>
<feature type="signal peptide" evidence="2">
    <location>
        <begin position="1"/>
        <end position="24"/>
    </location>
</feature>
<feature type="repeat" description="TPR" evidence="1">
    <location>
        <begin position="141"/>
        <end position="174"/>
    </location>
</feature>
<name>A0AAW7XLE9_9GAMM</name>
<dbReference type="RefSeq" id="WP_303551186.1">
    <property type="nucleotide sequence ID" value="NZ_JAGDZI010000022.1"/>
</dbReference>
<keyword evidence="1" id="KW-0802">TPR repeat</keyword>
<dbReference type="Gene3D" id="1.25.40.10">
    <property type="entry name" value="Tetratricopeptide repeat domain"/>
    <property type="match status" value="1"/>
</dbReference>
<reference evidence="3" key="1">
    <citation type="submission" date="2023-07" db="EMBL/GenBank/DDBJ databases">
        <title>Genome content predicts the carbon catabolic preferences of heterotrophic bacteria.</title>
        <authorList>
            <person name="Gralka M."/>
        </authorList>
    </citation>
    <scope>NUCLEOTIDE SEQUENCE</scope>
    <source>
        <strain evidence="3">I2M16</strain>
    </source>
</reference>
<dbReference type="InterPro" id="IPR019734">
    <property type="entry name" value="TPR_rpt"/>
</dbReference>
<dbReference type="PROSITE" id="PS50005">
    <property type="entry name" value="TPR"/>
    <property type="match status" value="1"/>
</dbReference>
<protein>
    <submittedName>
        <fullName evidence="3">Tetratricopeptide repeat protein</fullName>
    </submittedName>
</protein>